<keyword evidence="3" id="KW-1133">Transmembrane helix</keyword>
<dbReference type="InterPro" id="IPR051398">
    <property type="entry name" value="Polysacch_Deacetylase"/>
</dbReference>
<proteinExistence type="predicted"/>
<comment type="subcellular location">
    <subcellularLocation>
        <location evidence="1">Secreted</location>
    </subcellularLocation>
</comment>
<protein>
    <recommendedName>
        <fullName evidence="4">NodB homology domain-containing protein</fullName>
    </recommendedName>
</protein>
<gene>
    <name evidence="5" type="ORF">SAMN05444373_10346</name>
</gene>
<feature type="domain" description="NodB homology" evidence="4">
    <location>
        <begin position="350"/>
        <end position="406"/>
    </location>
</feature>
<reference evidence="5 6" key="1">
    <citation type="submission" date="2016-11" db="EMBL/GenBank/DDBJ databases">
        <authorList>
            <person name="Varghese N."/>
            <person name="Submissions S."/>
        </authorList>
    </citation>
    <scope>NUCLEOTIDE SEQUENCE [LARGE SCALE GENOMIC DNA]</scope>
    <source>
        <strain evidence="5 6">DSM 19027</strain>
    </source>
</reference>
<keyword evidence="3" id="KW-0472">Membrane</keyword>
<dbReference type="PANTHER" id="PTHR34216">
    <property type="match status" value="1"/>
</dbReference>
<dbReference type="Proteomes" id="UP000324781">
    <property type="component" value="Unassembled WGS sequence"/>
</dbReference>
<name>A0A1M6HNS9_9FIRM</name>
<dbReference type="GO" id="GO:0005975">
    <property type="term" value="P:carbohydrate metabolic process"/>
    <property type="evidence" value="ECO:0007669"/>
    <property type="project" value="InterPro"/>
</dbReference>
<dbReference type="Pfam" id="PF01522">
    <property type="entry name" value="Polysacc_deac_1"/>
    <property type="match status" value="1"/>
</dbReference>
<feature type="transmembrane region" description="Helical" evidence="3">
    <location>
        <begin position="7"/>
        <end position="26"/>
    </location>
</feature>
<keyword evidence="6" id="KW-1185">Reference proteome</keyword>
<dbReference type="AlphaFoldDB" id="A0A1M6HNS9"/>
<organism evidence="5 6">
    <name type="scientific">Thermoclostridium caenicola</name>
    <dbReference type="NCBI Taxonomy" id="659425"/>
    <lineage>
        <taxon>Bacteria</taxon>
        <taxon>Bacillati</taxon>
        <taxon>Bacillota</taxon>
        <taxon>Clostridia</taxon>
        <taxon>Eubacteriales</taxon>
        <taxon>Oscillospiraceae</taxon>
        <taxon>Thermoclostridium</taxon>
    </lineage>
</organism>
<dbReference type="GO" id="GO:0005576">
    <property type="term" value="C:extracellular region"/>
    <property type="evidence" value="ECO:0007669"/>
    <property type="project" value="UniProtKB-SubCell"/>
</dbReference>
<dbReference type="InterPro" id="IPR011330">
    <property type="entry name" value="Glyco_hydro/deAcase_b/a-brl"/>
</dbReference>
<keyword evidence="3" id="KW-0812">Transmembrane</keyword>
<dbReference type="RefSeq" id="WP_149679032.1">
    <property type="nucleotide sequence ID" value="NZ_DAONMB010000053.1"/>
</dbReference>
<dbReference type="OrthoDB" id="3722973at2"/>
<dbReference type="GO" id="GO:0016810">
    <property type="term" value="F:hydrolase activity, acting on carbon-nitrogen (but not peptide) bonds"/>
    <property type="evidence" value="ECO:0007669"/>
    <property type="project" value="InterPro"/>
</dbReference>
<sequence>MVKGLKAITIIATVAIVLCLLLYRPYDMPYTEKMIGAATADPLHDVLPSVPPSPTPDPSVLQQSAAYFEEGVRLLGLKQYEQAKNCFLKVSEQDTRHYDKARELLAECLAAIKEIRLDAARASFEKAHYRECLFILEEGLLDLPGDPDLTNLAGQAQQKLDNPVLYEGPVYHIFFHSLIVYPELCFTGDAMSDGYNKWMTTVREFKIILDQLYDRGYVLIDIMDMFTWDNTGKVIRKDLYLPEGTRPLLLSVDNVSYEAYRSEDGFATRLVLDDNQEVATLVKTPEGKEIITRDGDVMPILDDFVKKHPDFSPANAKGIIALNGYEGILGYRTNRNNPHWEQEKSKVLPIVEALKSNGWRIANHSWSHSRIFSDKRITLEELISDTEKWEEEVASITGTTPIYITPFGIELPPDDPRMRYLVSRGYHIFCSVGNRAYYHIFGDYVMMERINIDGYKMNYSRKALEPLIDIDAVYDPARPPMQ</sequence>
<evidence type="ECO:0000313" key="5">
    <source>
        <dbReference type="EMBL" id="SHJ23862.1"/>
    </source>
</evidence>
<dbReference type="SUPFAM" id="SSF88713">
    <property type="entry name" value="Glycoside hydrolase/deacetylase"/>
    <property type="match status" value="1"/>
</dbReference>
<dbReference type="PANTHER" id="PTHR34216:SF3">
    <property type="entry name" value="POLY-BETA-1,6-N-ACETYL-D-GLUCOSAMINE N-DEACETYLASE"/>
    <property type="match status" value="1"/>
</dbReference>
<dbReference type="SUPFAM" id="SSF48452">
    <property type="entry name" value="TPR-like"/>
    <property type="match status" value="1"/>
</dbReference>
<dbReference type="InterPro" id="IPR011990">
    <property type="entry name" value="TPR-like_helical_dom_sf"/>
</dbReference>
<evidence type="ECO:0000313" key="6">
    <source>
        <dbReference type="Proteomes" id="UP000324781"/>
    </source>
</evidence>
<dbReference type="Gene3D" id="3.20.20.370">
    <property type="entry name" value="Glycoside hydrolase/deacetylase"/>
    <property type="match status" value="1"/>
</dbReference>
<accession>A0A1M6HNS9</accession>
<evidence type="ECO:0000256" key="3">
    <source>
        <dbReference type="SAM" id="Phobius"/>
    </source>
</evidence>
<evidence type="ECO:0000256" key="2">
    <source>
        <dbReference type="ARBA" id="ARBA00022729"/>
    </source>
</evidence>
<dbReference type="Gene3D" id="1.25.40.10">
    <property type="entry name" value="Tetratricopeptide repeat domain"/>
    <property type="match status" value="1"/>
</dbReference>
<dbReference type="InterPro" id="IPR002509">
    <property type="entry name" value="NODB_dom"/>
</dbReference>
<evidence type="ECO:0000256" key="1">
    <source>
        <dbReference type="ARBA" id="ARBA00004613"/>
    </source>
</evidence>
<keyword evidence="2" id="KW-0732">Signal</keyword>
<dbReference type="EMBL" id="FQZP01000034">
    <property type="protein sequence ID" value="SHJ23862.1"/>
    <property type="molecule type" value="Genomic_DNA"/>
</dbReference>
<evidence type="ECO:0000259" key="4">
    <source>
        <dbReference type="Pfam" id="PF01522"/>
    </source>
</evidence>